<feature type="transmembrane region" description="Helical" evidence="2">
    <location>
        <begin position="177"/>
        <end position="200"/>
    </location>
</feature>
<accession>A0A1Q8XFL9</accession>
<feature type="transmembrane region" description="Helical" evidence="2">
    <location>
        <begin position="85"/>
        <end position="104"/>
    </location>
</feature>
<proteinExistence type="predicted"/>
<dbReference type="InterPro" id="IPR011047">
    <property type="entry name" value="Quinoprotein_ADH-like_sf"/>
</dbReference>
<feature type="compositionally biased region" description="Acidic residues" evidence="1">
    <location>
        <begin position="60"/>
        <end position="70"/>
    </location>
</feature>
<feature type="transmembrane region" description="Helical" evidence="2">
    <location>
        <begin position="119"/>
        <end position="137"/>
    </location>
</feature>
<feature type="compositionally biased region" description="Polar residues" evidence="1">
    <location>
        <begin position="31"/>
        <end position="40"/>
    </location>
</feature>
<name>A0A1Q8XFL9_9ACTO</name>
<evidence type="ECO:0000256" key="2">
    <source>
        <dbReference type="SAM" id="Phobius"/>
    </source>
</evidence>
<evidence type="ECO:0000313" key="4">
    <source>
        <dbReference type="Proteomes" id="UP000186769"/>
    </source>
</evidence>
<reference evidence="3 4" key="1">
    <citation type="submission" date="2016-12" db="EMBL/GenBank/DDBJ databases">
        <title>Genomic comparison of strains in the 'Actinomyces naeslundii' group.</title>
        <authorList>
            <person name="Mughal S.R."/>
            <person name="Do T."/>
            <person name="Gilbert S.C."/>
            <person name="Witherden E.A."/>
            <person name="Didelot X."/>
            <person name="Beighton D."/>
        </authorList>
    </citation>
    <scope>NUCLEOTIDE SEQUENCE [LARGE SCALE GENOMIC DNA]</scope>
    <source>
        <strain evidence="3 4">G53E</strain>
    </source>
</reference>
<dbReference type="Proteomes" id="UP000186769">
    <property type="component" value="Unassembled WGS sequence"/>
</dbReference>
<organism evidence="3 4">
    <name type="scientific">Actinomyces oris</name>
    <dbReference type="NCBI Taxonomy" id="544580"/>
    <lineage>
        <taxon>Bacteria</taxon>
        <taxon>Bacillati</taxon>
        <taxon>Actinomycetota</taxon>
        <taxon>Actinomycetes</taxon>
        <taxon>Actinomycetales</taxon>
        <taxon>Actinomycetaceae</taxon>
        <taxon>Actinomyces</taxon>
    </lineage>
</organism>
<dbReference type="Gene3D" id="2.130.10.10">
    <property type="entry name" value="YVTN repeat-like/Quinoprotein amine dehydrogenase"/>
    <property type="match status" value="1"/>
</dbReference>
<evidence type="ECO:0000313" key="3">
    <source>
        <dbReference type="EMBL" id="OLO79125.1"/>
    </source>
</evidence>
<protein>
    <submittedName>
        <fullName evidence="3">MFS transporter</fullName>
    </submittedName>
</protein>
<feature type="transmembrane region" description="Helical" evidence="2">
    <location>
        <begin position="255"/>
        <end position="278"/>
    </location>
</feature>
<dbReference type="EMBL" id="MSKW01000005">
    <property type="protein sequence ID" value="OLO79125.1"/>
    <property type="molecule type" value="Genomic_DNA"/>
</dbReference>
<feature type="transmembrane region" description="Helical" evidence="2">
    <location>
        <begin position="149"/>
        <end position="171"/>
    </location>
</feature>
<comment type="caution">
    <text evidence="3">The sequence shown here is derived from an EMBL/GenBank/DDBJ whole genome shotgun (WGS) entry which is preliminary data.</text>
</comment>
<sequence length="734" mass="77673">MGHHNRLMPPTPDADTDDNGTDQPDADPGTQPGTATSGDESPTYPDTREAEGGPGRDTAEAGESETDGTSEGESFPPHGALTLRALRWGGLIGAVVFGLIALVLRRELKDTSSLVPDEVFTATGCMVFGGLLVWPLLNFWEKKGPILTTVMITVMAALGMTMSASLIMAWWSTYQETGFSVLFLLVLAGAALSATLFLSTGPLLHYMRMRTTAEVIGDPNDPSRWRRLHFKTGEKTDKGLPRYERIRVPRRSRTCLMAIGIAPALALASAIAGTWALINPVHHVIAKAPADASLAPPTSLAPTASWTKEISSTELTTVAGAGGPILLTDDGIMALNPKDGSVLWTYSRKQATFATSSSTPNERQLITSPDGKYLATRILLPTFVVSPQGGQATITLVFDAQTGRIVFERQGTGGPLQLTDSAVLDDDTAFSLTDGAEMWSLPEGSGASYSGPAGHASFILKCSKEHSDEKVTTSVHRPTVTTTVFPQNDPTTKVKVENILSELPSEPYSFDNSFSSFIDGWAARYTGKTDASGNPMAEVISLDALAKVDGADTATFPLGATSGINTEASRISGSIVAYPVIIRDASLPYPPKDSRAATLFDPVTRTVTPVSQDRSLAGARTGIIETPADDGSSSAALVIRPGDDSSGTTIPIAPGSTYHPYKKLADKDNTPVQPLTPQVTKSESRVWAVRTPGAVIAILNATDIGHRDCGGGPINGSQRCRDTYRIFGVTGGQK</sequence>
<keyword evidence="2" id="KW-1133">Transmembrane helix</keyword>
<dbReference type="InterPro" id="IPR015943">
    <property type="entry name" value="WD40/YVTN_repeat-like_dom_sf"/>
</dbReference>
<dbReference type="AlphaFoldDB" id="A0A1Q8XFL9"/>
<keyword evidence="2" id="KW-0472">Membrane</keyword>
<keyword evidence="2" id="KW-0812">Transmembrane</keyword>
<evidence type="ECO:0000256" key="1">
    <source>
        <dbReference type="SAM" id="MobiDB-lite"/>
    </source>
</evidence>
<dbReference type="SUPFAM" id="SSF50998">
    <property type="entry name" value="Quinoprotein alcohol dehydrogenase-like"/>
    <property type="match status" value="1"/>
</dbReference>
<gene>
    <name evidence="3" type="ORF">BKH15_02460</name>
</gene>
<feature type="region of interest" description="Disordered" evidence="1">
    <location>
        <begin position="1"/>
        <end position="77"/>
    </location>
</feature>